<dbReference type="Proteomes" id="UP000720189">
    <property type="component" value="Unassembled WGS sequence"/>
</dbReference>
<keyword evidence="2" id="KW-1185">Reference proteome</keyword>
<proteinExistence type="predicted"/>
<dbReference type="SUPFAM" id="SSF52540">
    <property type="entry name" value="P-loop containing nucleoside triphosphate hydrolases"/>
    <property type="match status" value="1"/>
</dbReference>
<gene>
    <name evidence="1" type="ORF">BKA55DRAFT_583488</name>
</gene>
<dbReference type="Gene3D" id="3.40.50.300">
    <property type="entry name" value="P-loop containing nucleotide triphosphate hydrolases"/>
    <property type="match status" value="1"/>
</dbReference>
<evidence type="ECO:0000313" key="1">
    <source>
        <dbReference type="EMBL" id="KAH7230148.1"/>
    </source>
</evidence>
<dbReference type="OrthoDB" id="3524701at2759"/>
<dbReference type="InterPro" id="IPR027417">
    <property type="entry name" value="P-loop_NTPase"/>
</dbReference>
<comment type="caution">
    <text evidence="1">The sequence shown here is derived from an EMBL/GenBank/DDBJ whole genome shotgun (WGS) entry which is preliminary data.</text>
</comment>
<protein>
    <submittedName>
        <fullName evidence="1">Uncharacterized protein</fullName>
    </submittedName>
</protein>
<dbReference type="GeneID" id="70224172"/>
<accession>A0A9P9G0T0</accession>
<evidence type="ECO:0000313" key="2">
    <source>
        <dbReference type="Proteomes" id="UP000720189"/>
    </source>
</evidence>
<name>A0A9P9G0T0_FUSRE</name>
<sequence>MNIMGTKSLSVLGNDGAGKKALIGSLIYKCGLELPQLKQLESEGISQYEKIVPFFEKNGRAQSFYAPSGTFTVQKSQTPDVAFWVVDASDSSSWGPSAEKLSVTLSSSMVNPREKLVIVVNKMDSVNWSEQTFKEVVGAFSSVNLNNRAYIIPVSALREGGNILPTPEAPSWVQNLSTDQFGGSASVSGESLMNLLG</sequence>
<dbReference type="EMBL" id="JAGMUX010000023">
    <property type="protein sequence ID" value="KAH7230148.1"/>
    <property type="molecule type" value="Genomic_DNA"/>
</dbReference>
<dbReference type="RefSeq" id="XP_046042959.1">
    <property type="nucleotide sequence ID" value="XM_046194218.1"/>
</dbReference>
<organism evidence="1 2">
    <name type="scientific">Fusarium redolens</name>
    <dbReference type="NCBI Taxonomy" id="48865"/>
    <lineage>
        <taxon>Eukaryota</taxon>
        <taxon>Fungi</taxon>
        <taxon>Dikarya</taxon>
        <taxon>Ascomycota</taxon>
        <taxon>Pezizomycotina</taxon>
        <taxon>Sordariomycetes</taxon>
        <taxon>Hypocreomycetidae</taxon>
        <taxon>Hypocreales</taxon>
        <taxon>Nectriaceae</taxon>
        <taxon>Fusarium</taxon>
        <taxon>Fusarium redolens species complex</taxon>
    </lineage>
</organism>
<reference evidence="1" key="1">
    <citation type="journal article" date="2021" name="Nat. Commun.">
        <title>Genetic determinants of endophytism in the Arabidopsis root mycobiome.</title>
        <authorList>
            <person name="Mesny F."/>
            <person name="Miyauchi S."/>
            <person name="Thiergart T."/>
            <person name="Pickel B."/>
            <person name="Atanasova L."/>
            <person name="Karlsson M."/>
            <person name="Huettel B."/>
            <person name="Barry K.W."/>
            <person name="Haridas S."/>
            <person name="Chen C."/>
            <person name="Bauer D."/>
            <person name="Andreopoulos W."/>
            <person name="Pangilinan J."/>
            <person name="LaButti K."/>
            <person name="Riley R."/>
            <person name="Lipzen A."/>
            <person name="Clum A."/>
            <person name="Drula E."/>
            <person name="Henrissat B."/>
            <person name="Kohler A."/>
            <person name="Grigoriev I.V."/>
            <person name="Martin F.M."/>
            <person name="Hacquard S."/>
        </authorList>
    </citation>
    <scope>NUCLEOTIDE SEQUENCE</scope>
    <source>
        <strain evidence="1">MPI-CAGE-AT-0023</strain>
    </source>
</reference>
<dbReference type="AlphaFoldDB" id="A0A9P9G0T0"/>